<reference evidence="3" key="1">
    <citation type="submission" date="2022-11" db="UniProtKB">
        <authorList>
            <consortium name="WormBaseParasite"/>
        </authorList>
    </citation>
    <scope>IDENTIFICATION</scope>
</reference>
<proteinExistence type="predicted"/>
<evidence type="ECO:0000313" key="2">
    <source>
        <dbReference type="Proteomes" id="UP000887577"/>
    </source>
</evidence>
<keyword evidence="2" id="KW-1185">Reference proteome</keyword>
<name>A0A914Y2N8_9BILA</name>
<dbReference type="Proteomes" id="UP000887577">
    <property type="component" value="Unplaced"/>
</dbReference>
<dbReference type="WBParaSite" id="PSU_v2.g13042.t1">
    <property type="protein sequence ID" value="PSU_v2.g13042.t1"/>
    <property type="gene ID" value="PSU_v2.g13042"/>
</dbReference>
<organism evidence="2 3">
    <name type="scientific">Panagrolaimus superbus</name>
    <dbReference type="NCBI Taxonomy" id="310955"/>
    <lineage>
        <taxon>Eukaryota</taxon>
        <taxon>Metazoa</taxon>
        <taxon>Ecdysozoa</taxon>
        <taxon>Nematoda</taxon>
        <taxon>Chromadorea</taxon>
        <taxon>Rhabditida</taxon>
        <taxon>Tylenchina</taxon>
        <taxon>Panagrolaimomorpha</taxon>
        <taxon>Panagrolaimoidea</taxon>
        <taxon>Panagrolaimidae</taxon>
        <taxon>Panagrolaimus</taxon>
    </lineage>
</organism>
<protein>
    <submittedName>
        <fullName evidence="3">Uncharacterized protein</fullName>
    </submittedName>
</protein>
<evidence type="ECO:0000256" key="1">
    <source>
        <dbReference type="SAM" id="MobiDB-lite"/>
    </source>
</evidence>
<feature type="region of interest" description="Disordered" evidence="1">
    <location>
        <begin position="105"/>
        <end position="134"/>
    </location>
</feature>
<evidence type="ECO:0000313" key="3">
    <source>
        <dbReference type="WBParaSite" id="PSU_v2.g13042.t1"/>
    </source>
</evidence>
<accession>A0A914Y2N8</accession>
<dbReference type="Gene3D" id="2.60.40.3770">
    <property type="match status" value="1"/>
</dbReference>
<dbReference type="AlphaFoldDB" id="A0A914Y2N8"/>
<sequence length="134" mass="14378">MCNFCNVGAEVKTTCKIVFGLPLANVPYAGSTAAISCNPERHTETLIFQFQESKIYITCKVKCPNTETESDLKGDLALDVHSSHYLIAADEINAASSLDFNFSGSPTRQKLKQAPAKTGRAGRRSDGPARPGLG</sequence>